<dbReference type="Proteomes" id="UP000466848">
    <property type="component" value="Chromosome"/>
</dbReference>
<dbReference type="CDD" id="cd05015">
    <property type="entry name" value="SIS_PGI_1"/>
    <property type="match status" value="1"/>
</dbReference>
<dbReference type="Gene3D" id="3.40.50.10490">
    <property type="entry name" value="Glucose-6-phosphate isomerase like protein, domain 1"/>
    <property type="match status" value="2"/>
</dbReference>
<sequence length="421" mass="46197">MDIKIDVSWSGISKEGIEVHAKGVEGALDKLWSGKESMTGWVKLPLETGPDQLEELLNTAMLIQNQCEELIVIGIGGSYLGTRAAVNALVGYDEVYGTGVPASRYPVIKFAGNTMSAVYLHKLQEDIRTKEVCLCVISKSGTTVEPSIAFAVLKEALIEKYGREKAAKRIYAVTDAEHGVLRQEAEAEGYVSFSVPENIGGRYSVLTPVGLLPMAVAGIDVKSMLAGAEAMATSPVWDLDGTDYAAVRYGLWQSGKVLEIFEYYEPQLEFFTEWLKQLFGESEGKEGKGLYPDSLRFSSDLHSMGQFLQEGNQIFFETVLYVEKPSRDLQVPAAAGDLLAGKKLSQINQAAMEGVAAAHYAAGIPLIKIGIPEINAFYFGQLIYFFETTCAITSYLMGINPFDQPGVERYKEEMKKKLLEL</sequence>
<dbReference type="RefSeq" id="WP_163065103.1">
    <property type="nucleotide sequence ID" value="NZ_CP048649.1"/>
</dbReference>
<dbReference type="GO" id="GO:0006096">
    <property type="term" value="P:glycolytic process"/>
    <property type="evidence" value="ECO:0007669"/>
    <property type="project" value="UniProtKB-UniPathway"/>
</dbReference>
<gene>
    <name evidence="10" type="ORF">Ami103574_02140</name>
</gene>
<accession>A0A858BQS6</accession>
<dbReference type="GO" id="GO:0004347">
    <property type="term" value="F:glucose-6-phosphate isomerase activity"/>
    <property type="evidence" value="ECO:0007669"/>
    <property type="project" value="UniProtKB-EC"/>
</dbReference>
<dbReference type="GO" id="GO:0048029">
    <property type="term" value="F:monosaccharide binding"/>
    <property type="evidence" value="ECO:0007669"/>
    <property type="project" value="TreeGrafter"/>
</dbReference>
<dbReference type="Pfam" id="PF00342">
    <property type="entry name" value="PGI"/>
    <property type="match status" value="2"/>
</dbReference>
<dbReference type="SUPFAM" id="SSF53697">
    <property type="entry name" value="SIS domain"/>
    <property type="match status" value="1"/>
</dbReference>
<evidence type="ECO:0000256" key="6">
    <source>
        <dbReference type="ARBA" id="ARBA00023152"/>
    </source>
</evidence>
<dbReference type="EMBL" id="CP048649">
    <property type="protein sequence ID" value="QIB68183.1"/>
    <property type="molecule type" value="Genomic_DNA"/>
</dbReference>
<dbReference type="PROSITE" id="PS00765">
    <property type="entry name" value="P_GLUCOSE_ISOMERASE_1"/>
    <property type="match status" value="1"/>
</dbReference>
<dbReference type="CDD" id="cd05016">
    <property type="entry name" value="SIS_PGI_2"/>
    <property type="match status" value="1"/>
</dbReference>
<evidence type="ECO:0000256" key="1">
    <source>
        <dbReference type="ARBA" id="ARBA00004926"/>
    </source>
</evidence>
<evidence type="ECO:0000256" key="4">
    <source>
        <dbReference type="ARBA" id="ARBA00022432"/>
    </source>
</evidence>
<evidence type="ECO:0000256" key="3">
    <source>
        <dbReference type="ARBA" id="ARBA00011952"/>
    </source>
</evidence>
<evidence type="ECO:0000256" key="2">
    <source>
        <dbReference type="ARBA" id="ARBA00006604"/>
    </source>
</evidence>
<dbReference type="FunFam" id="3.40.50.10490:FF:000016">
    <property type="entry name" value="Glucose-6-phosphate isomerase"/>
    <property type="match status" value="1"/>
</dbReference>
<evidence type="ECO:0000256" key="9">
    <source>
        <dbReference type="RuleBase" id="RU000612"/>
    </source>
</evidence>
<comment type="pathway">
    <text evidence="1 9">Carbohydrate degradation; glycolysis; D-glyceraldehyde 3-phosphate and glycerone phosphate from D-glucose: step 2/4.</text>
</comment>
<evidence type="ECO:0000256" key="7">
    <source>
        <dbReference type="ARBA" id="ARBA00023235"/>
    </source>
</evidence>
<dbReference type="PROSITE" id="PS51463">
    <property type="entry name" value="P_GLUCOSE_ISOMERASE_3"/>
    <property type="match status" value="1"/>
</dbReference>
<dbReference type="UniPathway" id="UPA00109">
    <property type="reaction ID" value="UER00181"/>
</dbReference>
<dbReference type="EC" id="5.3.1.9" evidence="3 9"/>
<keyword evidence="7 9" id="KW-0413">Isomerase</keyword>
<dbReference type="InterPro" id="IPR035482">
    <property type="entry name" value="SIS_PGI_2"/>
</dbReference>
<keyword evidence="11" id="KW-1185">Reference proteome</keyword>
<keyword evidence="5" id="KW-0963">Cytoplasm</keyword>
<reference evidence="10 11" key="1">
    <citation type="submission" date="2020-02" db="EMBL/GenBank/DDBJ databases">
        <authorList>
            <person name="Kim Y.B."/>
            <person name="Roh S.W."/>
        </authorList>
    </citation>
    <scope>NUCLEOTIDE SEQUENCE [LARGE SCALE GENOMIC DNA]</scope>
    <source>
        <strain evidence="10 11">DSM 103574</strain>
    </source>
</reference>
<name>A0A858BQS6_9FIRM</name>
<dbReference type="KEGG" id="abut:Ami103574_02140"/>
<dbReference type="GO" id="GO:0097367">
    <property type="term" value="F:carbohydrate derivative binding"/>
    <property type="evidence" value="ECO:0007669"/>
    <property type="project" value="InterPro"/>
</dbReference>
<dbReference type="InterPro" id="IPR046348">
    <property type="entry name" value="SIS_dom_sf"/>
</dbReference>
<comment type="catalytic activity">
    <reaction evidence="8 9">
        <text>alpha-D-glucose 6-phosphate = beta-D-fructose 6-phosphate</text>
        <dbReference type="Rhea" id="RHEA:11816"/>
        <dbReference type="ChEBI" id="CHEBI:57634"/>
        <dbReference type="ChEBI" id="CHEBI:58225"/>
        <dbReference type="EC" id="5.3.1.9"/>
    </reaction>
</comment>
<dbReference type="PRINTS" id="PR00662">
    <property type="entry name" value="G6PISOMERASE"/>
</dbReference>
<dbReference type="AlphaFoldDB" id="A0A858BQS6"/>
<dbReference type="GO" id="GO:0006094">
    <property type="term" value="P:gluconeogenesis"/>
    <property type="evidence" value="ECO:0007669"/>
    <property type="project" value="UniProtKB-KW"/>
</dbReference>
<keyword evidence="4 9" id="KW-0312">Gluconeogenesis</keyword>
<evidence type="ECO:0000313" key="10">
    <source>
        <dbReference type="EMBL" id="QIB68183.1"/>
    </source>
</evidence>
<dbReference type="PANTHER" id="PTHR11469">
    <property type="entry name" value="GLUCOSE-6-PHOSPHATE ISOMERASE"/>
    <property type="match status" value="1"/>
</dbReference>
<evidence type="ECO:0000313" key="11">
    <source>
        <dbReference type="Proteomes" id="UP000466848"/>
    </source>
</evidence>
<dbReference type="InterPro" id="IPR035476">
    <property type="entry name" value="SIS_PGI_1"/>
</dbReference>
<comment type="similarity">
    <text evidence="2 9">Belongs to the GPI family.</text>
</comment>
<dbReference type="PANTHER" id="PTHR11469:SF1">
    <property type="entry name" value="GLUCOSE-6-PHOSPHATE ISOMERASE"/>
    <property type="match status" value="1"/>
</dbReference>
<dbReference type="GO" id="GO:0051156">
    <property type="term" value="P:glucose 6-phosphate metabolic process"/>
    <property type="evidence" value="ECO:0007669"/>
    <property type="project" value="TreeGrafter"/>
</dbReference>
<dbReference type="NCBIfam" id="NF010697">
    <property type="entry name" value="PRK14097.1"/>
    <property type="match status" value="1"/>
</dbReference>
<organism evidence="10 11">
    <name type="scientific">Aminipila butyrica</name>
    <dbReference type="NCBI Taxonomy" id="433296"/>
    <lineage>
        <taxon>Bacteria</taxon>
        <taxon>Bacillati</taxon>
        <taxon>Bacillota</taxon>
        <taxon>Clostridia</taxon>
        <taxon>Peptostreptococcales</taxon>
        <taxon>Anaerovoracaceae</taxon>
        <taxon>Aminipila</taxon>
    </lineage>
</organism>
<dbReference type="GO" id="GO:0005829">
    <property type="term" value="C:cytosol"/>
    <property type="evidence" value="ECO:0007669"/>
    <property type="project" value="TreeGrafter"/>
</dbReference>
<dbReference type="PROSITE" id="PS00174">
    <property type="entry name" value="P_GLUCOSE_ISOMERASE_2"/>
    <property type="match status" value="1"/>
</dbReference>
<dbReference type="InterPro" id="IPR001672">
    <property type="entry name" value="G6P_Isomerase"/>
</dbReference>
<keyword evidence="6 9" id="KW-0324">Glycolysis</keyword>
<proteinExistence type="inferred from homology"/>
<protein>
    <recommendedName>
        <fullName evidence="3 9">Glucose-6-phosphate isomerase</fullName>
        <ecNumber evidence="3 9">5.3.1.9</ecNumber>
    </recommendedName>
</protein>
<dbReference type="InterPro" id="IPR018189">
    <property type="entry name" value="Phosphoglucose_isomerase_CS"/>
</dbReference>
<evidence type="ECO:0000256" key="5">
    <source>
        <dbReference type="ARBA" id="ARBA00022490"/>
    </source>
</evidence>
<evidence type="ECO:0000256" key="8">
    <source>
        <dbReference type="ARBA" id="ARBA00029321"/>
    </source>
</evidence>